<evidence type="ECO:0000256" key="9">
    <source>
        <dbReference type="ARBA" id="ARBA00023027"/>
    </source>
</evidence>
<reference evidence="14" key="1">
    <citation type="submission" date="2019-06" db="EMBL/GenBank/DDBJ databases">
        <title>Complete genome sequence of Methylogaea oryzae strain JCM16910.</title>
        <authorList>
            <person name="Asakawa S."/>
        </authorList>
    </citation>
    <scope>NUCLEOTIDE SEQUENCE</scope>
    <source>
        <strain evidence="14">E10</strain>
    </source>
</reference>
<keyword evidence="5 12" id="KW-0963">Cytoplasm</keyword>
<gene>
    <name evidence="12 14" type="primary">mnmG</name>
    <name evidence="12" type="synonym">gidA</name>
    <name evidence="14" type="ORF">MoryE10_34880</name>
</gene>
<evidence type="ECO:0000313" key="14">
    <source>
        <dbReference type="EMBL" id="BBL72882.1"/>
    </source>
</evidence>
<dbReference type="InterPro" id="IPR049312">
    <property type="entry name" value="GIDA_C_N"/>
</dbReference>
<evidence type="ECO:0000256" key="10">
    <source>
        <dbReference type="ARBA" id="ARBA00025948"/>
    </source>
</evidence>
<dbReference type="HAMAP" id="MF_00129">
    <property type="entry name" value="MnmG_GidA"/>
    <property type="match status" value="1"/>
</dbReference>
<dbReference type="FunFam" id="1.10.150.570:FF:000001">
    <property type="entry name" value="tRNA uridine 5-carboxymethylaminomethyl modification enzyme MnmG"/>
    <property type="match status" value="1"/>
</dbReference>
<comment type="similarity">
    <text evidence="3 12">Belongs to the MnmG family.</text>
</comment>
<name>A0A8D4VUH6_9GAMM</name>
<evidence type="ECO:0000256" key="4">
    <source>
        <dbReference type="ARBA" id="ARBA00020461"/>
    </source>
</evidence>
<comment type="cofactor">
    <cofactor evidence="1 12">
        <name>FAD</name>
        <dbReference type="ChEBI" id="CHEBI:57692"/>
    </cofactor>
</comment>
<dbReference type="FunFam" id="3.50.50.60:FF:000010">
    <property type="entry name" value="tRNA uridine 5-carboxymethylaminomethyl modification enzyme MnmG"/>
    <property type="match status" value="1"/>
</dbReference>
<accession>A0A8D4VUH6</accession>
<keyword evidence="8 12" id="KW-0274">FAD</keyword>
<comment type="function">
    <text evidence="2 12">NAD-binding protein involved in the addition of a carboxymethylaminomethyl (cmnm) group at the wobble position (U34) of certain tRNAs, forming tRNA-cmnm(5)s(2)U34.</text>
</comment>
<evidence type="ECO:0000256" key="7">
    <source>
        <dbReference type="ARBA" id="ARBA00022694"/>
    </source>
</evidence>
<organism evidence="14 15">
    <name type="scientific">Methylogaea oryzae</name>
    <dbReference type="NCBI Taxonomy" id="1295382"/>
    <lineage>
        <taxon>Bacteria</taxon>
        <taxon>Pseudomonadati</taxon>
        <taxon>Pseudomonadota</taxon>
        <taxon>Gammaproteobacteria</taxon>
        <taxon>Methylococcales</taxon>
        <taxon>Methylococcaceae</taxon>
        <taxon>Methylogaea</taxon>
    </lineage>
</organism>
<evidence type="ECO:0000256" key="11">
    <source>
        <dbReference type="ARBA" id="ARBA00031800"/>
    </source>
</evidence>
<evidence type="ECO:0000313" key="15">
    <source>
        <dbReference type="Proteomes" id="UP000824988"/>
    </source>
</evidence>
<dbReference type="SMART" id="SM01228">
    <property type="entry name" value="GIDA_assoc_3"/>
    <property type="match status" value="1"/>
</dbReference>
<sequence>MQYPTPYDVIVVGGGHAGAEAALAAARSGAKTLLLTQNIETLGQMSCNPAIGGIGKGHLVKEIDALGGLMARAIDQAGIQFRILNASKGPAVRATRAQADRTLYKKAVRHALENHPNLTLFQQSVRDLLVENQRAVGVVTDMGLSFRARGVVLTVGTFLGGRIHVGLENYEGGRAGDPPANRLSSRLRELALRVGRLKTGTPPRIDGRSIDFSVMQEQEGDNPTPVFSFLGSADEHPRQVCCYITRTNERTHDIIRGGLDRSPMYSGVIEGVGPRYCPSIEDKVVRFAERDSHQIFVEPEGLDTHEFYPNGISTSLPFDVQIELVRSVRGFENAHIVRPGYAIEYDFFDPRDLRASLEHKHMEGLFLAGQINGTTGYEEAAAQGLLAGLNAARLAKDLEPWSPHRDEAYLGVMVDDLITSGTQEPYRMFTSRAEYRLLLREDNADLRLTEKGRELGLVDDARWAAFSRKRDAIESLGKELGASWMQPNSEQAAQLNQQLTTPLQREATLLDLLRRPEVSISQLAPFAPALAGESDDKVLEQVEIQAKYAGYIERQRTEIDRSRRYEDIRLPEAAEYANVLGLSNEVREKLRNQCPETLGQAARIPGVTPAAISLLLVHLKKKSA</sequence>
<dbReference type="GO" id="GO:0005829">
    <property type="term" value="C:cytosol"/>
    <property type="evidence" value="ECO:0007669"/>
    <property type="project" value="TreeGrafter"/>
</dbReference>
<dbReference type="InterPro" id="IPR002218">
    <property type="entry name" value="MnmG-rel"/>
</dbReference>
<comment type="caution">
    <text evidence="12">Lacks conserved residue(s) required for the propagation of feature annotation.</text>
</comment>
<dbReference type="InterPro" id="IPR020595">
    <property type="entry name" value="MnmG-rel_CS"/>
</dbReference>
<evidence type="ECO:0000256" key="1">
    <source>
        <dbReference type="ARBA" id="ARBA00001974"/>
    </source>
</evidence>
<dbReference type="AlphaFoldDB" id="A0A8D4VUH6"/>
<protein>
    <recommendedName>
        <fullName evidence="4 12">tRNA uridine 5-carboxymethylaminomethyl modification enzyme MnmG</fullName>
    </recommendedName>
    <alternativeName>
        <fullName evidence="11 12">Glucose-inhibited division protein A</fullName>
    </alternativeName>
</protein>
<feature type="binding site" evidence="12">
    <location>
        <begin position="13"/>
        <end position="18"/>
    </location>
    <ligand>
        <name>FAD</name>
        <dbReference type="ChEBI" id="CHEBI:57692"/>
    </ligand>
</feature>
<dbReference type="InterPro" id="IPR040131">
    <property type="entry name" value="MnmG_N"/>
</dbReference>
<dbReference type="Pfam" id="PF21680">
    <property type="entry name" value="GIDA_C_1st"/>
    <property type="match status" value="1"/>
</dbReference>
<keyword evidence="6 12" id="KW-0285">Flavoprotein</keyword>
<dbReference type="FunFam" id="3.50.50.60:FF:000002">
    <property type="entry name" value="tRNA uridine 5-carboxymethylaminomethyl modification enzyme MnmG"/>
    <property type="match status" value="1"/>
</dbReference>
<keyword evidence="15" id="KW-1185">Reference proteome</keyword>
<dbReference type="KEGG" id="moz:MoryE10_34880"/>
<keyword evidence="9 12" id="KW-0520">NAD</keyword>
<dbReference type="PROSITE" id="PS01281">
    <property type="entry name" value="GIDA_2"/>
    <property type="match status" value="1"/>
</dbReference>
<keyword evidence="7 12" id="KW-0819">tRNA processing</keyword>
<dbReference type="InterPro" id="IPR004416">
    <property type="entry name" value="MnmG"/>
</dbReference>
<proteinExistence type="inferred from homology"/>
<evidence type="ECO:0000256" key="3">
    <source>
        <dbReference type="ARBA" id="ARBA00007653"/>
    </source>
</evidence>
<comment type="subcellular location">
    <subcellularLocation>
        <location evidence="12">Cytoplasm</location>
    </subcellularLocation>
</comment>
<dbReference type="PANTHER" id="PTHR11806:SF0">
    <property type="entry name" value="PROTEIN MTO1 HOMOLOG, MITOCHONDRIAL"/>
    <property type="match status" value="1"/>
</dbReference>
<dbReference type="Pfam" id="PF01134">
    <property type="entry name" value="GIDA"/>
    <property type="match status" value="1"/>
</dbReference>
<dbReference type="FunFam" id="1.10.10.1800:FF:000001">
    <property type="entry name" value="tRNA uridine 5-carboxymethylaminomethyl modification enzyme MnmG"/>
    <property type="match status" value="1"/>
</dbReference>
<dbReference type="GO" id="GO:0050660">
    <property type="term" value="F:flavin adenine dinucleotide binding"/>
    <property type="evidence" value="ECO:0007669"/>
    <property type="project" value="UniProtKB-UniRule"/>
</dbReference>
<dbReference type="RefSeq" id="WP_221047811.1">
    <property type="nucleotide sequence ID" value="NZ_AP019782.1"/>
</dbReference>
<feature type="domain" description="tRNA uridine 5-carboxymethylaminomethyl modification enzyme C-terminal subdomain" evidence="13">
    <location>
        <begin position="546"/>
        <end position="617"/>
    </location>
</feature>
<dbReference type="InterPro" id="IPR047001">
    <property type="entry name" value="MnmG_C_subdom"/>
</dbReference>
<dbReference type="GO" id="GO:0030488">
    <property type="term" value="P:tRNA methylation"/>
    <property type="evidence" value="ECO:0007669"/>
    <property type="project" value="TreeGrafter"/>
</dbReference>
<evidence type="ECO:0000256" key="12">
    <source>
        <dbReference type="HAMAP-Rule" id="MF_00129"/>
    </source>
</evidence>
<evidence type="ECO:0000256" key="8">
    <source>
        <dbReference type="ARBA" id="ARBA00022827"/>
    </source>
</evidence>
<dbReference type="Proteomes" id="UP000824988">
    <property type="component" value="Chromosome"/>
</dbReference>
<evidence type="ECO:0000256" key="2">
    <source>
        <dbReference type="ARBA" id="ARBA00003717"/>
    </source>
</evidence>
<dbReference type="PROSITE" id="PS01280">
    <property type="entry name" value="GIDA_1"/>
    <property type="match status" value="1"/>
</dbReference>
<dbReference type="EMBL" id="AP019782">
    <property type="protein sequence ID" value="BBL72882.1"/>
    <property type="molecule type" value="Genomic_DNA"/>
</dbReference>
<comment type="subunit">
    <text evidence="10 12">Homodimer. Heterotetramer of two MnmE and two MnmG subunits.</text>
</comment>
<dbReference type="InterPro" id="IPR026904">
    <property type="entry name" value="MnmG_C"/>
</dbReference>
<dbReference type="NCBIfam" id="TIGR00136">
    <property type="entry name" value="mnmG_gidA"/>
    <property type="match status" value="1"/>
</dbReference>
<feature type="binding site" evidence="12">
    <location>
        <begin position="273"/>
        <end position="287"/>
    </location>
    <ligand>
        <name>NAD(+)</name>
        <dbReference type="ChEBI" id="CHEBI:57540"/>
    </ligand>
</feature>
<evidence type="ECO:0000259" key="13">
    <source>
        <dbReference type="SMART" id="SM01228"/>
    </source>
</evidence>
<evidence type="ECO:0000256" key="6">
    <source>
        <dbReference type="ARBA" id="ARBA00022630"/>
    </source>
</evidence>
<dbReference type="PANTHER" id="PTHR11806">
    <property type="entry name" value="GLUCOSE INHIBITED DIVISION PROTEIN A"/>
    <property type="match status" value="1"/>
</dbReference>
<evidence type="ECO:0000256" key="5">
    <source>
        <dbReference type="ARBA" id="ARBA00022490"/>
    </source>
</evidence>
<dbReference type="GO" id="GO:0002098">
    <property type="term" value="P:tRNA wobble uridine modification"/>
    <property type="evidence" value="ECO:0007669"/>
    <property type="project" value="InterPro"/>
</dbReference>
<dbReference type="Pfam" id="PF13932">
    <property type="entry name" value="SAM_GIDA_C"/>
    <property type="match status" value="1"/>
</dbReference>